<gene>
    <name evidence="2" type="primary">qorB_1</name>
    <name evidence="2" type="ORF">PSM7751_00888</name>
</gene>
<sequence>MLIVTGATGQLGRRVVDHLGTLVPAGRIGISTRDPAQAADLARAGIRVRRGDYDDRDSLYHAWEGAERVLLVSSNAAARGGDPLAQHRVAIDVARELGVAHLLYTSQISASPDSHFPPGRDHAATEAMLAGSGLPWTALRHGFYAASALGMNTQGFAQGTLAGPEDGRVAWTTHDDLAEADARLLAGQEVIDGATPPLTGGEALDLADLARLASEVTGRDIAREVVSEEEMARRARQSGVPDGAIALLTGYFRAARAGEFDRPDPTLARLLGRDPMPMRDVLAQASI</sequence>
<dbReference type="InterPro" id="IPR052718">
    <property type="entry name" value="NmrA-type_oxidoreductase"/>
</dbReference>
<protein>
    <submittedName>
        <fullName evidence="2">Quinone oxidoreductase 2</fullName>
        <ecNumber evidence="2">1.6.5.2</ecNumber>
    </submittedName>
</protein>
<dbReference type="Gene3D" id="3.90.25.10">
    <property type="entry name" value="UDP-galactose 4-epimerase, domain 1"/>
    <property type="match status" value="1"/>
</dbReference>
<dbReference type="EMBL" id="FWFN01000002">
    <property type="protein sequence ID" value="SLN25067.1"/>
    <property type="molecule type" value="Genomic_DNA"/>
</dbReference>
<feature type="domain" description="NAD(P)-binding" evidence="1">
    <location>
        <begin position="6"/>
        <end position="145"/>
    </location>
</feature>
<dbReference type="Pfam" id="PF13460">
    <property type="entry name" value="NAD_binding_10"/>
    <property type="match status" value="1"/>
</dbReference>
<dbReference type="PANTHER" id="PTHR47129">
    <property type="entry name" value="QUINONE OXIDOREDUCTASE 2"/>
    <property type="match status" value="1"/>
</dbReference>
<evidence type="ECO:0000313" key="3">
    <source>
        <dbReference type="Proteomes" id="UP000193963"/>
    </source>
</evidence>
<reference evidence="2 3" key="1">
    <citation type="submission" date="2017-03" db="EMBL/GenBank/DDBJ databases">
        <authorList>
            <person name="Afonso C.L."/>
            <person name="Miller P.J."/>
            <person name="Scott M.A."/>
            <person name="Spackman E."/>
            <person name="Goraichik I."/>
            <person name="Dimitrov K.M."/>
            <person name="Suarez D.L."/>
            <person name="Swayne D.E."/>
        </authorList>
    </citation>
    <scope>NUCLEOTIDE SEQUENCE [LARGE SCALE GENOMIC DNA]</scope>
    <source>
        <strain evidence="2 3">CECT 7751</strain>
    </source>
</reference>
<proteinExistence type="predicted"/>
<dbReference type="AlphaFoldDB" id="A0A1X6YME7"/>
<dbReference type="PANTHER" id="PTHR47129:SF1">
    <property type="entry name" value="NMRA-LIKE DOMAIN-CONTAINING PROTEIN"/>
    <property type="match status" value="1"/>
</dbReference>
<evidence type="ECO:0000259" key="1">
    <source>
        <dbReference type="Pfam" id="PF13460"/>
    </source>
</evidence>
<name>A0A1X6YME7_9RHOB</name>
<dbReference type="EC" id="1.6.5.2" evidence="2"/>
<dbReference type="Proteomes" id="UP000193963">
    <property type="component" value="Unassembled WGS sequence"/>
</dbReference>
<keyword evidence="3" id="KW-1185">Reference proteome</keyword>
<keyword evidence="2" id="KW-0560">Oxidoreductase</keyword>
<dbReference type="CDD" id="cd05269">
    <property type="entry name" value="TMR_SDR_a"/>
    <property type="match status" value="1"/>
</dbReference>
<dbReference type="Gene3D" id="3.40.50.720">
    <property type="entry name" value="NAD(P)-binding Rossmann-like Domain"/>
    <property type="match status" value="1"/>
</dbReference>
<dbReference type="InterPro" id="IPR036291">
    <property type="entry name" value="NAD(P)-bd_dom_sf"/>
</dbReference>
<organism evidence="2 3">
    <name type="scientific">Pseudooceanicola marinus</name>
    <dbReference type="NCBI Taxonomy" id="396013"/>
    <lineage>
        <taxon>Bacteria</taxon>
        <taxon>Pseudomonadati</taxon>
        <taxon>Pseudomonadota</taxon>
        <taxon>Alphaproteobacteria</taxon>
        <taxon>Rhodobacterales</taxon>
        <taxon>Paracoccaceae</taxon>
        <taxon>Pseudooceanicola</taxon>
    </lineage>
</organism>
<evidence type="ECO:0000313" key="2">
    <source>
        <dbReference type="EMBL" id="SLN25067.1"/>
    </source>
</evidence>
<dbReference type="InterPro" id="IPR016040">
    <property type="entry name" value="NAD(P)-bd_dom"/>
</dbReference>
<accession>A0A1X6YME7</accession>
<dbReference type="RefSeq" id="WP_085886803.1">
    <property type="nucleotide sequence ID" value="NZ_FWFN01000002.1"/>
</dbReference>
<dbReference type="SUPFAM" id="SSF51735">
    <property type="entry name" value="NAD(P)-binding Rossmann-fold domains"/>
    <property type="match status" value="1"/>
</dbReference>
<dbReference type="GO" id="GO:0003955">
    <property type="term" value="F:NAD(P)H dehydrogenase (quinone) activity"/>
    <property type="evidence" value="ECO:0007669"/>
    <property type="project" value="UniProtKB-EC"/>
</dbReference>
<dbReference type="OrthoDB" id="7771794at2"/>